<keyword evidence="3" id="KW-1185">Reference proteome</keyword>
<feature type="compositionally biased region" description="Basic residues" evidence="1">
    <location>
        <begin position="58"/>
        <end position="74"/>
    </location>
</feature>
<dbReference type="Proteomes" id="UP000265520">
    <property type="component" value="Unassembled WGS sequence"/>
</dbReference>
<dbReference type="AlphaFoldDB" id="A0A392V0I4"/>
<proteinExistence type="predicted"/>
<feature type="non-terminal residue" evidence="2">
    <location>
        <position position="1"/>
    </location>
</feature>
<feature type="non-terminal residue" evidence="2">
    <location>
        <position position="74"/>
    </location>
</feature>
<organism evidence="2 3">
    <name type="scientific">Trifolium medium</name>
    <dbReference type="NCBI Taxonomy" id="97028"/>
    <lineage>
        <taxon>Eukaryota</taxon>
        <taxon>Viridiplantae</taxon>
        <taxon>Streptophyta</taxon>
        <taxon>Embryophyta</taxon>
        <taxon>Tracheophyta</taxon>
        <taxon>Spermatophyta</taxon>
        <taxon>Magnoliopsida</taxon>
        <taxon>eudicotyledons</taxon>
        <taxon>Gunneridae</taxon>
        <taxon>Pentapetalae</taxon>
        <taxon>rosids</taxon>
        <taxon>fabids</taxon>
        <taxon>Fabales</taxon>
        <taxon>Fabaceae</taxon>
        <taxon>Papilionoideae</taxon>
        <taxon>50 kb inversion clade</taxon>
        <taxon>NPAAA clade</taxon>
        <taxon>Hologalegina</taxon>
        <taxon>IRL clade</taxon>
        <taxon>Trifolieae</taxon>
        <taxon>Trifolium</taxon>
    </lineage>
</organism>
<comment type="caution">
    <text evidence="2">The sequence shown here is derived from an EMBL/GenBank/DDBJ whole genome shotgun (WGS) entry which is preliminary data.</text>
</comment>
<evidence type="ECO:0000313" key="3">
    <source>
        <dbReference type="Proteomes" id="UP000265520"/>
    </source>
</evidence>
<dbReference type="EMBL" id="LXQA011006213">
    <property type="protein sequence ID" value="MCI80912.1"/>
    <property type="molecule type" value="Genomic_DNA"/>
</dbReference>
<protein>
    <submittedName>
        <fullName evidence="2">Uncharacterized protein</fullName>
    </submittedName>
</protein>
<accession>A0A392V0I4</accession>
<name>A0A392V0I4_9FABA</name>
<evidence type="ECO:0000313" key="2">
    <source>
        <dbReference type="EMBL" id="MCI80912.1"/>
    </source>
</evidence>
<evidence type="ECO:0000256" key="1">
    <source>
        <dbReference type="SAM" id="MobiDB-lite"/>
    </source>
</evidence>
<feature type="region of interest" description="Disordered" evidence="1">
    <location>
        <begin position="1"/>
        <end position="24"/>
    </location>
</feature>
<sequence length="74" mass="8573">GRRIRRRVVRAQPQPEPQGDHEPVAVAELQPDLVPVVEPHHDPASAAEEDDGSSSMRRTFRRKTLFRRVRRGRR</sequence>
<feature type="region of interest" description="Disordered" evidence="1">
    <location>
        <begin position="37"/>
        <end position="74"/>
    </location>
</feature>
<reference evidence="2 3" key="1">
    <citation type="journal article" date="2018" name="Front. Plant Sci.">
        <title>Red Clover (Trifolium pratense) and Zigzag Clover (T. medium) - A Picture of Genomic Similarities and Differences.</title>
        <authorList>
            <person name="Dluhosova J."/>
            <person name="Istvanek J."/>
            <person name="Nedelnik J."/>
            <person name="Repkova J."/>
        </authorList>
    </citation>
    <scope>NUCLEOTIDE SEQUENCE [LARGE SCALE GENOMIC DNA]</scope>
    <source>
        <strain evidence="3">cv. 10/8</strain>
        <tissue evidence="2">Leaf</tissue>
    </source>
</reference>